<evidence type="ECO:0000313" key="2">
    <source>
        <dbReference type="Proteomes" id="UP000095281"/>
    </source>
</evidence>
<sequence length="961" mass="109596">MLTPTYIFLQKNLFTKYLYYYSGTLFSSSVTTLLSTSALFGSGSPSDQKKRFDPPNLPIRYNSKEDPQFTVTHIPKNHLPKDHLPRDSSDKFYQWKEEKKTKKKKKRMEEEEKEKKMEGKNEMRRNEEGRKVDDEKEEENKQEEKNKQSRYFANFNGTTNFNEESNSNNNSSLITPWKNSYSYVNSFITRLLPTKQEIEISTYPTKTSLIRNSPTKTSTETSLLPKTPTLLYSTKFKTSPTKTSLKTCILAKTSIKTSPIKEENKQGGISKTINRQTATNVCLLVDPQTNFSGKLENDERNKKNNLSFRHGLSSRTNGRNVENVKKQQKQRQEQQMKRSIATTDCSPNLEKRRIVGLGKSWASFNNSPKRGDVLVFASKKDILTELRRQRMEAKLNATSVYLPYLGSETEEKEDKNQKNENKNFKSSNSFNNKSLFFRRHQTVQASEFDFIASKSPLKIEKEANNQFVTAICSSPTVTILKDPVCSLKQISASIAGTQNQIGNCHKNEEKTSKIIKNEENKHLKHPKDLQTSSLGFEGINKNCSNLLVPNQLRHCHSANIVSNLLTTEEKEIEEIKRTRSRRGYLIRKCFVNEANGNETRFIKWETNPLPNSAPSTSKFIHRKIPLPLSTLKYLSSSSSDSKSSATPISANSFQSYSSYSNSFQKSLPLMRRGRRTLTCEGREINEEKRGGSGRILRRKKKGIEDPTHALLAFSKSFKKIRRVETFGSERRNLKIKSEANSNFIKDDPSEKLRKRKISRSISAPIIEIKLKENNFQNNKINDENVKNMSSPSQQSPNKKLEKLKKFSEISSNDKNFGLSPSLASVSNNSNNLNNNFPLLRRQAIRKKRSLSLLPNDIINLKNEENLKQNKLFDNNKKVKLAEIYNIRMKDEAKEFTFSLDNALIMGEKSSVFDADGHFLMPASGGARATVGSAFYRSIDAMPSMNASSTKKSIPVSELVGF</sequence>
<feature type="compositionally biased region" description="Basic and acidic residues" evidence="1">
    <location>
        <begin position="412"/>
        <end position="423"/>
    </location>
</feature>
<feature type="compositionally biased region" description="Basic and acidic residues" evidence="1">
    <location>
        <begin position="322"/>
        <end position="336"/>
    </location>
</feature>
<name>A0A1I8BGE4_MELHA</name>
<feature type="compositionally biased region" description="Polar residues" evidence="1">
    <location>
        <begin position="786"/>
        <end position="797"/>
    </location>
</feature>
<organism evidence="2 3">
    <name type="scientific">Meloidogyne hapla</name>
    <name type="common">Root-knot nematode worm</name>
    <dbReference type="NCBI Taxonomy" id="6305"/>
    <lineage>
        <taxon>Eukaryota</taxon>
        <taxon>Metazoa</taxon>
        <taxon>Ecdysozoa</taxon>
        <taxon>Nematoda</taxon>
        <taxon>Chromadorea</taxon>
        <taxon>Rhabditida</taxon>
        <taxon>Tylenchina</taxon>
        <taxon>Tylenchomorpha</taxon>
        <taxon>Tylenchoidea</taxon>
        <taxon>Meloidogynidae</taxon>
        <taxon>Meloidogyninae</taxon>
        <taxon>Meloidogyne</taxon>
    </lineage>
</organism>
<reference evidence="3" key="1">
    <citation type="submission" date="2016-11" db="UniProtKB">
        <authorList>
            <consortium name="WormBaseParasite"/>
        </authorList>
    </citation>
    <scope>IDENTIFICATION</scope>
</reference>
<evidence type="ECO:0000313" key="3">
    <source>
        <dbReference type="WBParaSite" id="MhA1_Contig228.frz3.gene5"/>
    </source>
</evidence>
<accession>A0A1I8BGE4</accession>
<keyword evidence="2" id="KW-1185">Reference proteome</keyword>
<feature type="region of interest" description="Disordered" evidence="1">
    <location>
        <begin position="293"/>
        <end position="340"/>
    </location>
</feature>
<feature type="region of interest" description="Disordered" evidence="1">
    <location>
        <begin position="40"/>
        <end position="150"/>
    </location>
</feature>
<feature type="region of interest" description="Disordered" evidence="1">
    <location>
        <begin position="408"/>
        <end position="427"/>
    </location>
</feature>
<dbReference type="Proteomes" id="UP000095281">
    <property type="component" value="Unplaced"/>
</dbReference>
<dbReference type="AlphaFoldDB" id="A0A1I8BGE4"/>
<evidence type="ECO:0000256" key="1">
    <source>
        <dbReference type="SAM" id="MobiDB-lite"/>
    </source>
</evidence>
<feature type="compositionally biased region" description="Basic and acidic residues" evidence="1">
    <location>
        <begin position="107"/>
        <end position="147"/>
    </location>
</feature>
<dbReference type="WBParaSite" id="MhA1_Contig228.frz3.gene5">
    <property type="protein sequence ID" value="MhA1_Contig228.frz3.gene5"/>
    <property type="gene ID" value="MhA1_Contig228.frz3.gene5"/>
</dbReference>
<feature type="region of interest" description="Disordered" evidence="1">
    <location>
        <begin position="780"/>
        <end position="800"/>
    </location>
</feature>
<feature type="compositionally biased region" description="Basic and acidic residues" evidence="1">
    <location>
        <begin position="79"/>
        <end position="100"/>
    </location>
</feature>
<protein>
    <submittedName>
        <fullName evidence="3">Uncharacterized protein</fullName>
    </submittedName>
</protein>
<proteinExistence type="predicted"/>